<reference evidence="1" key="1">
    <citation type="journal article" date="2021" name="Proc. Natl. Acad. Sci. U.S.A.">
        <title>A Catalog of Tens of Thousands of Viruses from Human Metagenomes Reveals Hidden Associations with Chronic Diseases.</title>
        <authorList>
            <person name="Tisza M.J."/>
            <person name="Buck C.B."/>
        </authorList>
    </citation>
    <scope>NUCLEOTIDE SEQUENCE</scope>
    <source>
        <strain evidence="1">Ct5jB2</strain>
    </source>
</reference>
<proteinExistence type="predicted"/>
<name>A0A8S5TTS1_9CAUD</name>
<sequence length="54" mass="6187">MNELHINDCWIDFATKASTYDEAMEEFIGKCVDAGIDINIMYAKLRDKDGNDIE</sequence>
<protein>
    <submittedName>
        <fullName evidence="1">Uncharacterized protein</fullName>
    </submittedName>
</protein>
<dbReference type="EMBL" id="BK015927">
    <property type="protein sequence ID" value="DAF85601.1"/>
    <property type="molecule type" value="Genomic_DNA"/>
</dbReference>
<accession>A0A8S5TTS1</accession>
<evidence type="ECO:0000313" key="1">
    <source>
        <dbReference type="EMBL" id="DAF85601.1"/>
    </source>
</evidence>
<organism evidence="1">
    <name type="scientific">Siphoviridae sp. ct5jB2</name>
    <dbReference type="NCBI Taxonomy" id="2825337"/>
    <lineage>
        <taxon>Viruses</taxon>
        <taxon>Duplodnaviria</taxon>
        <taxon>Heunggongvirae</taxon>
        <taxon>Uroviricota</taxon>
        <taxon>Caudoviricetes</taxon>
    </lineage>
</organism>